<keyword evidence="3" id="KW-1185">Reference proteome</keyword>
<accession>A0A2P7ALZ4</accession>
<organism evidence="2 3">
    <name type="scientific">Phyllobacterium endophyticum</name>
    <dbReference type="NCBI Taxonomy" id="1149773"/>
    <lineage>
        <taxon>Bacteria</taxon>
        <taxon>Pseudomonadati</taxon>
        <taxon>Pseudomonadota</taxon>
        <taxon>Alphaproteobacteria</taxon>
        <taxon>Hyphomicrobiales</taxon>
        <taxon>Phyllobacteriaceae</taxon>
        <taxon>Phyllobacterium</taxon>
    </lineage>
</organism>
<dbReference type="PANTHER" id="PTHR21340">
    <property type="entry name" value="DIADENOSINE 5,5-P1,P4-TETRAPHOSPHATE PYROPHOSPHOHYDROLASE MUTT"/>
    <property type="match status" value="1"/>
</dbReference>
<dbReference type="AlphaFoldDB" id="A0A2P7ALZ4"/>
<dbReference type="GO" id="GO:0006754">
    <property type="term" value="P:ATP biosynthetic process"/>
    <property type="evidence" value="ECO:0007669"/>
    <property type="project" value="TreeGrafter"/>
</dbReference>
<gene>
    <name evidence="2" type="ORF">CU100_24325</name>
</gene>
<dbReference type="Pfam" id="PF00293">
    <property type="entry name" value="NUDIX"/>
    <property type="match status" value="1"/>
</dbReference>
<dbReference type="GO" id="GO:0004081">
    <property type="term" value="F:bis(5'-nucleosyl)-tetraphosphatase (asymmetrical) activity"/>
    <property type="evidence" value="ECO:0007669"/>
    <property type="project" value="TreeGrafter"/>
</dbReference>
<dbReference type="SUPFAM" id="SSF55811">
    <property type="entry name" value="Nudix"/>
    <property type="match status" value="1"/>
</dbReference>
<dbReference type="CDD" id="cd04662">
    <property type="entry name" value="NUDIX_Hydrolase"/>
    <property type="match status" value="1"/>
</dbReference>
<evidence type="ECO:0000313" key="3">
    <source>
        <dbReference type="Proteomes" id="UP000241158"/>
    </source>
</evidence>
<dbReference type="InterPro" id="IPR051325">
    <property type="entry name" value="Nudix_hydrolase_domain"/>
</dbReference>
<dbReference type="InterPro" id="IPR015797">
    <property type="entry name" value="NUDIX_hydrolase-like_dom_sf"/>
</dbReference>
<name>A0A2P7ALZ4_9HYPH</name>
<dbReference type="Proteomes" id="UP000241158">
    <property type="component" value="Unassembled WGS sequence"/>
</dbReference>
<dbReference type="GO" id="GO:0006167">
    <property type="term" value="P:AMP biosynthetic process"/>
    <property type="evidence" value="ECO:0007669"/>
    <property type="project" value="TreeGrafter"/>
</dbReference>
<sequence>MVRQSAGILMYRRTGNDHEVLLVHPGGPFWRNKDLSAWSIPKGEYGEGDDPELTARREFGEETGMVLEGELQSLGSIRQAGGKLVTGFCIEGDFDVTGLVSNMFEIEWPPRSGRLQSFPEVDRAGWFSLDVAYGKIIQGQRPLLDRLRQMLGGKIG</sequence>
<dbReference type="PANTHER" id="PTHR21340:SF7">
    <property type="entry name" value="NUDIX HYDROLASE DOMAIN-CONTAINING PROTEIN"/>
    <property type="match status" value="1"/>
</dbReference>
<proteinExistence type="predicted"/>
<reference evidence="3" key="1">
    <citation type="submission" date="2017-11" db="EMBL/GenBank/DDBJ databases">
        <authorList>
            <person name="Kuznetsova I."/>
            <person name="Sazanova A."/>
            <person name="Chirak E."/>
            <person name="Safronova V."/>
            <person name="Willems A."/>
        </authorList>
    </citation>
    <scope>NUCLEOTIDE SEQUENCE [LARGE SCALE GENOMIC DNA]</scope>
    <source>
        <strain evidence="3">PEPV15</strain>
    </source>
</reference>
<dbReference type="PROSITE" id="PS51462">
    <property type="entry name" value="NUDIX"/>
    <property type="match status" value="1"/>
</dbReference>
<dbReference type="RefSeq" id="WP_106719201.1">
    <property type="nucleotide sequence ID" value="NZ_JACHXT010000002.1"/>
</dbReference>
<comment type="caution">
    <text evidence="2">The sequence shown here is derived from an EMBL/GenBank/DDBJ whole genome shotgun (WGS) entry which is preliminary data.</text>
</comment>
<dbReference type="OrthoDB" id="954553at2"/>
<dbReference type="EMBL" id="PGGN01000006">
    <property type="protein sequence ID" value="PSH55249.1"/>
    <property type="molecule type" value="Genomic_DNA"/>
</dbReference>
<evidence type="ECO:0000259" key="1">
    <source>
        <dbReference type="PROSITE" id="PS51462"/>
    </source>
</evidence>
<keyword evidence="2" id="KW-0378">Hydrolase</keyword>
<feature type="domain" description="Nudix hydrolase" evidence="1">
    <location>
        <begin position="1"/>
        <end position="149"/>
    </location>
</feature>
<evidence type="ECO:0000313" key="2">
    <source>
        <dbReference type="EMBL" id="PSH55249.1"/>
    </source>
</evidence>
<dbReference type="Gene3D" id="3.90.79.10">
    <property type="entry name" value="Nucleoside Triphosphate Pyrophosphohydrolase"/>
    <property type="match status" value="1"/>
</dbReference>
<dbReference type="InterPro" id="IPR000086">
    <property type="entry name" value="NUDIX_hydrolase_dom"/>
</dbReference>
<protein>
    <submittedName>
        <fullName evidence="2">NUDIX hydrolase</fullName>
    </submittedName>
</protein>